<gene>
    <name evidence="3" type="ORF">VOLCADRAFT_104028</name>
</gene>
<feature type="domain" description="RRM" evidence="2">
    <location>
        <begin position="59"/>
        <end position="140"/>
    </location>
</feature>
<dbReference type="InterPro" id="IPR035979">
    <property type="entry name" value="RBD_domain_sf"/>
</dbReference>
<evidence type="ECO:0000313" key="4">
    <source>
        <dbReference type="Proteomes" id="UP000001058"/>
    </source>
</evidence>
<proteinExistence type="predicted"/>
<dbReference type="Gene3D" id="3.30.70.330">
    <property type="match status" value="1"/>
</dbReference>
<keyword evidence="4" id="KW-1185">Reference proteome</keyword>
<dbReference type="GeneID" id="9623532"/>
<dbReference type="InParanoid" id="D8TQS6"/>
<dbReference type="SMART" id="SM00360">
    <property type="entry name" value="RRM"/>
    <property type="match status" value="1"/>
</dbReference>
<dbReference type="InterPro" id="IPR000504">
    <property type="entry name" value="RRM_dom"/>
</dbReference>
<accession>D8TQS6</accession>
<dbReference type="Proteomes" id="UP000001058">
    <property type="component" value="Unassembled WGS sequence"/>
</dbReference>
<sequence>MARGTLGAFMLRELWWKQLPNDNLREINIYALEYVCNQQHQHSAYLRLLRNSDMAQKQKVVYVSNLPYEATHDALEAAFEKEGYSVEHIELIKKGAGSRTKACGLAAVTLKEGTDRDVCCKKMDGKGCFGRPMIVRLDKFCGDDLAYSPKGPGSRNETGAQ</sequence>
<dbReference type="OrthoDB" id="439808at2759"/>
<dbReference type="GO" id="GO:0003723">
    <property type="term" value="F:RNA binding"/>
    <property type="evidence" value="ECO:0007669"/>
    <property type="project" value="UniProtKB-UniRule"/>
</dbReference>
<keyword evidence="1" id="KW-0694">RNA-binding</keyword>
<dbReference type="RefSeq" id="XP_002948703.1">
    <property type="nucleotide sequence ID" value="XM_002948657.1"/>
</dbReference>
<dbReference type="CDD" id="cd00590">
    <property type="entry name" value="RRM_SF"/>
    <property type="match status" value="1"/>
</dbReference>
<dbReference type="PROSITE" id="PS50102">
    <property type="entry name" value="RRM"/>
    <property type="match status" value="1"/>
</dbReference>
<organism evidence="4">
    <name type="scientific">Volvox carteri f. nagariensis</name>
    <dbReference type="NCBI Taxonomy" id="3068"/>
    <lineage>
        <taxon>Eukaryota</taxon>
        <taxon>Viridiplantae</taxon>
        <taxon>Chlorophyta</taxon>
        <taxon>core chlorophytes</taxon>
        <taxon>Chlorophyceae</taxon>
        <taxon>CS clade</taxon>
        <taxon>Chlamydomonadales</taxon>
        <taxon>Volvocaceae</taxon>
        <taxon>Volvox</taxon>
    </lineage>
</organism>
<dbReference type="AlphaFoldDB" id="D8TQS6"/>
<evidence type="ECO:0000313" key="3">
    <source>
        <dbReference type="EMBL" id="EFJ50083.1"/>
    </source>
</evidence>
<dbReference type="EMBL" id="GL378332">
    <property type="protein sequence ID" value="EFJ50083.1"/>
    <property type="molecule type" value="Genomic_DNA"/>
</dbReference>
<dbReference type="InterPro" id="IPR012677">
    <property type="entry name" value="Nucleotide-bd_a/b_plait_sf"/>
</dbReference>
<evidence type="ECO:0000259" key="2">
    <source>
        <dbReference type="PROSITE" id="PS50102"/>
    </source>
</evidence>
<protein>
    <recommendedName>
        <fullName evidence="2">RRM domain-containing protein</fullName>
    </recommendedName>
</protein>
<name>D8TQS6_VOLCA</name>
<dbReference type="SUPFAM" id="SSF54928">
    <property type="entry name" value="RNA-binding domain, RBD"/>
    <property type="match status" value="1"/>
</dbReference>
<reference evidence="3 4" key="1">
    <citation type="journal article" date="2010" name="Science">
        <title>Genomic analysis of organismal complexity in the multicellular green alga Volvox carteri.</title>
        <authorList>
            <person name="Prochnik S.E."/>
            <person name="Umen J."/>
            <person name="Nedelcu A.M."/>
            <person name="Hallmann A."/>
            <person name="Miller S.M."/>
            <person name="Nishii I."/>
            <person name="Ferris P."/>
            <person name="Kuo A."/>
            <person name="Mitros T."/>
            <person name="Fritz-Laylin L.K."/>
            <person name="Hellsten U."/>
            <person name="Chapman J."/>
            <person name="Simakov O."/>
            <person name="Rensing S.A."/>
            <person name="Terry A."/>
            <person name="Pangilinan J."/>
            <person name="Kapitonov V."/>
            <person name="Jurka J."/>
            <person name="Salamov A."/>
            <person name="Shapiro H."/>
            <person name="Schmutz J."/>
            <person name="Grimwood J."/>
            <person name="Lindquist E."/>
            <person name="Lucas S."/>
            <person name="Grigoriev I.V."/>
            <person name="Schmitt R."/>
            <person name="Kirk D."/>
            <person name="Rokhsar D.S."/>
        </authorList>
    </citation>
    <scope>NUCLEOTIDE SEQUENCE [LARGE SCALE GENOMIC DNA]</scope>
    <source>
        <strain evidence="4">f. Nagariensis / Eve</strain>
    </source>
</reference>
<dbReference type="KEGG" id="vcn:VOLCADRAFT_104028"/>
<evidence type="ECO:0000256" key="1">
    <source>
        <dbReference type="PROSITE-ProRule" id="PRU00176"/>
    </source>
</evidence>
<dbReference type="Pfam" id="PF00076">
    <property type="entry name" value="RRM_1"/>
    <property type="match status" value="1"/>
</dbReference>